<sequence length="73" mass="7953">MFLTGAICIEKVDVTGVFLDKKDEISAQGVSRRNPQKRSKVGDGHSYLGSNSKIYGVFGCIVGWFCGLLPEND</sequence>
<dbReference type="AlphaFoldDB" id="A0A0P1ER40"/>
<dbReference type="STRING" id="321267.SHM7688_02207"/>
<reference evidence="1 2" key="1">
    <citation type="submission" date="2015-09" db="EMBL/GenBank/DDBJ databases">
        <authorList>
            <consortium name="Swine Surveillance"/>
        </authorList>
    </citation>
    <scope>NUCLEOTIDE SEQUENCE [LARGE SCALE GENOMIC DNA]</scope>
    <source>
        <strain evidence="1 2">CECT 7688</strain>
    </source>
</reference>
<dbReference type="Proteomes" id="UP000054823">
    <property type="component" value="Unassembled WGS sequence"/>
</dbReference>
<protein>
    <submittedName>
        <fullName evidence="1">Uncharacterized protein</fullName>
    </submittedName>
</protein>
<accession>A0A0P1ER40</accession>
<dbReference type="EMBL" id="CYPW01000024">
    <property type="protein sequence ID" value="CUH52760.1"/>
    <property type="molecule type" value="Genomic_DNA"/>
</dbReference>
<proteinExistence type="predicted"/>
<keyword evidence="2" id="KW-1185">Reference proteome</keyword>
<name>A0A0P1ER40_9RHOB</name>
<dbReference type="RefSeq" id="WP_144432561.1">
    <property type="nucleotide sequence ID" value="NZ_CYPW01000024.1"/>
</dbReference>
<organism evidence="1 2">
    <name type="scientific">Shimia marina</name>
    <dbReference type="NCBI Taxonomy" id="321267"/>
    <lineage>
        <taxon>Bacteria</taxon>
        <taxon>Pseudomonadati</taxon>
        <taxon>Pseudomonadota</taxon>
        <taxon>Alphaproteobacteria</taxon>
        <taxon>Rhodobacterales</taxon>
        <taxon>Roseobacteraceae</taxon>
    </lineage>
</organism>
<gene>
    <name evidence="1" type="ORF">SHM7688_02207</name>
</gene>
<evidence type="ECO:0000313" key="2">
    <source>
        <dbReference type="Proteomes" id="UP000054823"/>
    </source>
</evidence>
<evidence type="ECO:0000313" key="1">
    <source>
        <dbReference type="EMBL" id="CUH52760.1"/>
    </source>
</evidence>